<keyword evidence="4" id="KW-0813">Transport</keyword>
<keyword evidence="7 12" id="KW-1133">Transmembrane helix</keyword>
<evidence type="ECO:0000256" key="7">
    <source>
        <dbReference type="ARBA" id="ARBA00022989"/>
    </source>
</evidence>
<keyword evidence="8" id="KW-0406">Ion transport</keyword>
<dbReference type="GO" id="GO:0006811">
    <property type="term" value="P:monoatomic ion transport"/>
    <property type="evidence" value="ECO:0007669"/>
    <property type="project" value="UniProtKB-KW"/>
</dbReference>
<dbReference type="EMBL" id="JANAWD010000667">
    <property type="protein sequence ID" value="KAJ3476790.1"/>
    <property type="molecule type" value="Genomic_DNA"/>
</dbReference>
<keyword evidence="6 12" id="KW-0812">Transmembrane</keyword>
<feature type="transmembrane region" description="Helical" evidence="12">
    <location>
        <begin position="412"/>
        <end position="430"/>
    </location>
</feature>
<evidence type="ECO:0000256" key="9">
    <source>
        <dbReference type="ARBA" id="ARBA00023136"/>
    </source>
</evidence>
<dbReference type="PANTHER" id="PTHR23516:SF1">
    <property type="entry name" value="MOLYBDATE-ANION TRANSPORTER"/>
    <property type="match status" value="1"/>
</dbReference>
<evidence type="ECO:0000313" key="14">
    <source>
        <dbReference type="Proteomes" id="UP001212997"/>
    </source>
</evidence>
<organism evidence="13 14">
    <name type="scientific">Meripilus lineatus</name>
    <dbReference type="NCBI Taxonomy" id="2056292"/>
    <lineage>
        <taxon>Eukaryota</taxon>
        <taxon>Fungi</taxon>
        <taxon>Dikarya</taxon>
        <taxon>Basidiomycota</taxon>
        <taxon>Agaricomycotina</taxon>
        <taxon>Agaricomycetes</taxon>
        <taxon>Polyporales</taxon>
        <taxon>Meripilaceae</taxon>
        <taxon>Meripilus</taxon>
    </lineage>
</organism>
<dbReference type="CDD" id="cd17487">
    <property type="entry name" value="MFS_MFSD5_like"/>
    <property type="match status" value="1"/>
</dbReference>
<feature type="transmembrane region" description="Helical" evidence="12">
    <location>
        <begin position="272"/>
        <end position="294"/>
    </location>
</feature>
<feature type="transmembrane region" description="Helical" evidence="12">
    <location>
        <begin position="345"/>
        <end position="368"/>
    </location>
</feature>
<dbReference type="InterPro" id="IPR008509">
    <property type="entry name" value="MOT2/MFSD5"/>
</dbReference>
<comment type="caution">
    <text evidence="13">The sequence shown here is derived from an EMBL/GenBank/DDBJ whole genome shotgun (WGS) entry which is preliminary data.</text>
</comment>
<evidence type="ECO:0000256" key="4">
    <source>
        <dbReference type="ARBA" id="ARBA00022448"/>
    </source>
</evidence>
<evidence type="ECO:0000256" key="10">
    <source>
        <dbReference type="ARBA" id="ARBA00030646"/>
    </source>
</evidence>
<feature type="transmembrane region" description="Helical" evidence="12">
    <location>
        <begin position="59"/>
        <end position="78"/>
    </location>
</feature>
<dbReference type="InterPro" id="IPR036259">
    <property type="entry name" value="MFS_trans_sf"/>
</dbReference>
<evidence type="ECO:0000256" key="3">
    <source>
        <dbReference type="ARBA" id="ARBA00021242"/>
    </source>
</evidence>
<reference evidence="13" key="1">
    <citation type="submission" date="2022-07" db="EMBL/GenBank/DDBJ databases">
        <title>Genome Sequence of Physisporinus lineatus.</title>
        <authorList>
            <person name="Buettner E."/>
        </authorList>
    </citation>
    <scope>NUCLEOTIDE SEQUENCE</scope>
    <source>
        <strain evidence="13">VT162</strain>
    </source>
</reference>
<dbReference type="Gene3D" id="1.20.1250.20">
    <property type="entry name" value="MFS general substrate transporter like domains"/>
    <property type="match status" value="1"/>
</dbReference>
<dbReference type="Proteomes" id="UP001212997">
    <property type="component" value="Unassembled WGS sequence"/>
</dbReference>
<sequence length="465" mass="50772">MLDFYEFQLVVLIGICLSWLLIDRHLSKRRLSPNAGSHNTALPATSVLPQVVSRLTRQYLVVFAIVMGADWLQGPYVYSLYNQQYHFPERLVALLFVTGFLSAGVTAPLVGAWADQHGRKRLCLVFCITYSLACLCILIPYLPVLLFGRLLGGISTSILYSAFESWLISSSNNLGLPQSELSTILGRATLVNGFVASGAGVFSNKLVEVTGTFASPFMASGILLLLAWIVIRGMWSENYGAIDAAKTNTGEDKFQLQRLARAWRIVSSDPKLLVLGLTQTCFEGSMYLFVFLWVPSLQEHASSPLPLGYIFSSFMIAMMLGSLFYTSIVSYFTSSASDSSKDDPVVLHAKLSSLVCAVSAMTFAVAISSDDEHVRFWAFCAFEACVGMYYPVQGMLRGSLINNEHRATLSSLFRVPLNIFVVVSLLTGVSSARYTVLAVSACILGFSSVMTGAIIIPALDHSQPA</sequence>
<name>A0AAD5UT22_9APHY</name>
<evidence type="ECO:0000256" key="6">
    <source>
        <dbReference type="ARBA" id="ARBA00022692"/>
    </source>
</evidence>
<keyword evidence="5" id="KW-1003">Cell membrane</keyword>
<feature type="transmembrane region" description="Helical" evidence="12">
    <location>
        <begin position="6"/>
        <end position="22"/>
    </location>
</feature>
<evidence type="ECO:0000256" key="12">
    <source>
        <dbReference type="SAM" id="Phobius"/>
    </source>
</evidence>
<feature type="transmembrane region" description="Helical" evidence="12">
    <location>
        <begin position="184"/>
        <end position="203"/>
    </location>
</feature>
<feature type="transmembrane region" description="Helical" evidence="12">
    <location>
        <begin position="436"/>
        <end position="459"/>
    </location>
</feature>
<feature type="transmembrane region" description="Helical" evidence="12">
    <location>
        <begin position="374"/>
        <end position="392"/>
    </location>
</feature>
<dbReference type="PANTHER" id="PTHR23516">
    <property type="entry name" value="SAM (S-ADENOSYL METHIONINE) TRANSPORTER"/>
    <property type="match status" value="1"/>
</dbReference>
<gene>
    <name evidence="13" type="ORF">NLI96_g10916</name>
</gene>
<dbReference type="GO" id="GO:0005886">
    <property type="term" value="C:plasma membrane"/>
    <property type="evidence" value="ECO:0007669"/>
    <property type="project" value="UniProtKB-SubCell"/>
</dbReference>
<feature type="transmembrane region" description="Helical" evidence="12">
    <location>
        <begin position="306"/>
        <end position="333"/>
    </location>
</feature>
<protein>
    <recommendedName>
        <fullName evidence="3">Molybdate-anion transporter</fullName>
    </recommendedName>
    <alternativeName>
        <fullName evidence="10">Major facilitator superfamily domain-containing protein 5</fullName>
    </alternativeName>
    <alternativeName>
        <fullName evidence="11">Molybdate transporter 2 homolog</fullName>
    </alternativeName>
</protein>
<comment type="subcellular location">
    <subcellularLocation>
        <location evidence="2">Cell membrane</location>
        <topology evidence="2">Multi-pass membrane protein</topology>
    </subcellularLocation>
</comment>
<dbReference type="GO" id="GO:0015098">
    <property type="term" value="F:molybdate ion transmembrane transporter activity"/>
    <property type="evidence" value="ECO:0007669"/>
    <property type="project" value="InterPro"/>
</dbReference>
<evidence type="ECO:0000256" key="2">
    <source>
        <dbReference type="ARBA" id="ARBA00004651"/>
    </source>
</evidence>
<proteinExistence type="predicted"/>
<feature type="transmembrane region" description="Helical" evidence="12">
    <location>
        <begin position="122"/>
        <end position="140"/>
    </location>
</feature>
<dbReference type="SUPFAM" id="SSF103473">
    <property type="entry name" value="MFS general substrate transporter"/>
    <property type="match status" value="1"/>
</dbReference>
<evidence type="ECO:0000256" key="11">
    <source>
        <dbReference type="ARBA" id="ARBA00032555"/>
    </source>
</evidence>
<feature type="transmembrane region" description="Helical" evidence="12">
    <location>
        <begin position="90"/>
        <end position="110"/>
    </location>
</feature>
<dbReference type="Pfam" id="PF05631">
    <property type="entry name" value="MFS_5"/>
    <property type="match status" value="1"/>
</dbReference>
<evidence type="ECO:0000313" key="13">
    <source>
        <dbReference type="EMBL" id="KAJ3476790.1"/>
    </source>
</evidence>
<accession>A0AAD5UT22</accession>
<evidence type="ECO:0000256" key="8">
    <source>
        <dbReference type="ARBA" id="ARBA00023065"/>
    </source>
</evidence>
<dbReference type="AlphaFoldDB" id="A0AAD5UT22"/>
<comment type="function">
    <text evidence="1">Mediates high-affinity intracellular uptake of the rare oligo-element molybdenum.</text>
</comment>
<evidence type="ECO:0000256" key="1">
    <source>
        <dbReference type="ARBA" id="ARBA00003019"/>
    </source>
</evidence>
<evidence type="ECO:0000256" key="5">
    <source>
        <dbReference type="ARBA" id="ARBA00022475"/>
    </source>
</evidence>
<feature type="transmembrane region" description="Helical" evidence="12">
    <location>
        <begin position="209"/>
        <end position="231"/>
    </location>
</feature>
<keyword evidence="9 12" id="KW-0472">Membrane</keyword>
<keyword evidence="14" id="KW-1185">Reference proteome</keyword>